<proteinExistence type="predicted"/>
<dbReference type="EMBL" id="BMNY01000002">
    <property type="protein sequence ID" value="GGM76740.1"/>
    <property type="molecule type" value="Genomic_DNA"/>
</dbReference>
<keyword evidence="2" id="KW-1185">Reference proteome</keyword>
<dbReference type="InterPro" id="IPR029044">
    <property type="entry name" value="Nucleotide-diphossugar_trans"/>
</dbReference>
<gene>
    <name evidence="1" type="ORF">GCM10007108_13540</name>
</gene>
<name>A0AA37BS06_9ARCH</name>
<organism evidence="1 2">
    <name type="scientific">Thermogymnomonas acidicola</name>
    <dbReference type="NCBI Taxonomy" id="399579"/>
    <lineage>
        <taxon>Archaea</taxon>
        <taxon>Methanobacteriati</taxon>
        <taxon>Thermoplasmatota</taxon>
        <taxon>Thermoplasmata</taxon>
        <taxon>Thermoplasmatales</taxon>
        <taxon>Thermogymnomonas</taxon>
    </lineage>
</organism>
<protein>
    <submittedName>
        <fullName evidence="1">Uncharacterized protein</fullName>
    </submittedName>
</protein>
<dbReference type="Proteomes" id="UP000632195">
    <property type="component" value="Unassembled WGS sequence"/>
</dbReference>
<sequence length="280" mass="32705">MKERPKGVANLYEVEGRKNIIVVIPTADFNGRYARNCREEIFKGLHMIFVESGEFPDPYFNFAHNCNVGIIRAMEYDPEWIVVSNDDMYKISPIEELEEELHRIENTEVYLVMTKYPGELHSLTEYVGTSTFIRKAIMSLSPKYRQKYKIEKKFGLRVLTWRDWYGGLTSRLLYKEMFHLKATYSFGIISGYYASIFQGCVFDETYQNGMEDIDLSFRVQKSPGRVSFVNYQIGSYSASTMGTGEFRWLRDLSNKLYFQEKLFGEDSDAFEILTKRSQGV</sequence>
<reference evidence="1" key="1">
    <citation type="journal article" date="2014" name="Int. J. Syst. Evol. Microbiol.">
        <title>Complete genome sequence of Corynebacterium casei LMG S-19264T (=DSM 44701T), isolated from a smear-ripened cheese.</title>
        <authorList>
            <consortium name="US DOE Joint Genome Institute (JGI-PGF)"/>
            <person name="Walter F."/>
            <person name="Albersmeier A."/>
            <person name="Kalinowski J."/>
            <person name="Ruckert C."/>
        </authorList>
    </citation>
    <scope>NUCLEOTIDE SEQUENCE</scope>
    <source>
        <strain evidence="1">JCM 13583</strain>
    </source>
</reference>
<comment type="caution">
    <text evidence="1">The sequence shown here is derived from an EMBL/GenBank/DDBJ whole genome shotgun (WGS) entry which is preliminary data.</text>
</comment>
<evidence type="ECO:0000313" key="2">
    <source>
        <dbReference type="Proteomes" id="UP000632195"/>
    </source>
</evidence>
<evidence type="ECO:0000313" key="1">
    <source>
        <dbReference type="EMBL" id="GGM76740.1"/>
    </source>
</evidence>
<dbReference type="Gene3D" id="3.90.550.10">
    <property type="entry name" value="Spore Coat Polysaccharide Biosynthesis Protein SpsA, Chain A"/>
    <property type="match status" value="1"/>
</dbReference>
<reference evidence="1" key="2">
    <citation type="submission" date="2022-09" db="EMBL/GenBank/DDBJ databases">
        <authorList>
            <person name="Sun Q."/>
            <person name="Ohkuma M."/>
        </authorList>
    </citation>
    <scope>NUCLEOTIDE SEQUENCE</scope>
    <source>
        <strain evidence="1">JCM 13583</strain>
    </source>
</reference>
<dbReference type="SUPFAM" id="SSF53448">
    <property type="entry name" value="Nucleotide-diphospho-sugar transferases"/>
    <property type="match status" value="1"/>
</dbReference>
<accession>A0AA37BS06</accession>
<dbReference type="AlphaFoldDB" id="A0AA37BS06"/>